<dbReference type="PANTHER" id="PTHR31528:SF15">
    <property type="entry name" value="RIBOFLAVIN-BINDING PROTEIN RIBY"/>
    <property type="match status" value="1"/>
</dbReference>
<proteinExistence type="predicted"/>
<evidence type="ECO:0000259" key="3">
    <source>
        <dbReference type="Pfam" id="PF09084"/>
    </source>
</evidence>
<keyword evidence="5" id="KW-1185">Reference proteome</keyword>
<name>A0A8J7DM37_9CYAN</name>
<feature type="domain" description="SsuA/THI5-like" evidence="3">
    <location>
        <begin position="70"/>
        <end position="283"/>
    </location>
</feature>
<dbReference type="Gene3D" id="3.40.190.10">
    <property type="entry name" value="Periplasmic binding protein-like II"/>
    <property type="match status" value="2"/>
</dbReference>
<dbReference type="Pfam" id="PF09084">
    <property type="entry name" value="NMT1"/>
    <property type="match status" value="1"/>
</dbReference>
<evidence type="ECO:0000313" key="4">
    <source>
        <dbReference type="EMBL" id="MBE9075875.1"/>
    </source>
</evidence>
<evidence type="ECO:0000256" key="2">
    <source>
        <dbReference type="SAM" id="SignalP"/>
    </source>
</evidence>
<dbReference type="PANTHER" id="PTHR31528">
    <property type="entry name" value="4-AMINO-5-HYDROXYMETHYL-2-METHYLPYRIMIDINE PHOSPHATE SYNTHASE THI11-RELATED"/>
    <property type="match status" value="1"/>
</dbReference>
<dbReference type="PROSITE" id="PS51257">
    <property type="entry name" value="PROKAR_LIPOPROTEIN"/>
    <property type="match status" value="1"/>
</dbReference>
<comment type="caution">
    <text evidence="4">The sequence shown here is derived from an EMBL/GenBank/DDBJ whole genome shotgun (WGS) entry which is preliminary data.</text>
</comment>
<dbReference type="InterPro" id="IPR015168">
    <property type="entry name" value="SsuA/THI5"/>
</dbReference>
<feature type="region of interest" description="Disordered" evidence="1">
    <location>
        <begin position="357"/>
        <end position="377"/>
    </location>
</feature>
<reference evidence="4" key="1">
    <citation type="submission" date="2020-10" db="EMBL/GenBank/DDBJ databases">
        <authorList>
            <person name="Castelo-Branco R."/>
            <person name="Eusebio N."/>
            <person name="Adriana R."/>
            <person name="Vieira A."/>
            <person name="Brugerolle De Fraissinette N."/>
            <person name="Rezende De Castro R."/>
            <person name="Schneider M.P."/>
            <person name="Vasconcelos V."/>
            <person name="Leao P.N."/>
        </authorList>
    </citation>
    <scope>NUCLEOTIDE SEQUENCE</scope>
    <source>
        <strain evidence="4">LEGE 07310</strain>
    </source>
</reference>
<accession>A0A8J7DM37</accession>
<feature type="chain" id="PRO_5035163102" evidence="2">
    <location>
        <begin position="27"/>
        <end position="377"/>
    </location>
</feature>
<dbReference type="Proteomes" id="UP000636505">
    <property type="component" value="Unassembled WGS sequence"/>
</dbReference>
<evidence type="ECO:0000313" key="5">
    <source>
        <dbReference type="Proteomes" id="UP000636505"/>
    </source>
</evidence>
<feature type="region of interest" description="Disordered" evidence="1">
    <location>
        <begin position="30"/>
        <end position="49"/>
    </location>
</feature>
<evidence type="ECO:0000256" key="1">
    <source>
        <dbReference type="SAM" id="MobiDB-lite"/>
    </source>
</evidence>
<dbReference type="InterPro" id="IPR027939">
    <property type="entry name" value="NMT1/THI5"/>
</dbReference>
<feature type="signal peptide" evidence="2">
    <location>
        <begin position="1"/>
        <end position="26"/>
    </location>
</feature>
<dbReference type="GO" id="GO:0009228">
    <property type="term" value="P:thiamine biosynthetic process"/>
    <property type="evidence" value="ECO:0007669"/>
    <property type="project" value="InterPro"/>
</dbReference>
<sequence>MRKSFSKPLGLGAIALSALLFVTACQSPPDSATAEDAQSEATTEVAADAEPQSLTPVKFTLSWLLQGVDAPMTLAMERGYFAEEGIDLQFERGYGSADTASKIAAGQYDMGFGDMYSMIEFNQQNPDQKLVAVAVPYNKAPFVLVALEESGIDSIEDMAGKKLGAPAGDAPRRLWPVLAEEVGVEADSVEWVTMEPKLRETFLLQGEVDAISGFIYSMMPSLVKGGKSEDDLNIFYYTDNGLNFYGNVVLVKESFLEENPELVEGFITAYIKGLQDTLKDPEAGLDSVMAVGDDLMERDAEKLRLQIALNNLIVSAEVEANGIGAVDSERLKESIAQTVEGFDLETTPAVEEVFDGSYLPPLEERQLPPESERQSLE</sequence>
<organism evidence="4 5">
    <name type="scientific">Vasconcelosia minhoensis LEGE 07310</name>
    <dbReference type="NCBI Taxonomy" id="915328"/>
    <lineage>
        <taxon>Bacteria</taxon>
        <taxon>Bacillati</taxon>
        <taxon>Cyanobacteriota</taxon>
        <taxon>Cyanophyceae</taxon>
        <taxon>Nodosilineales</taxon>
        <taxon>Cymatolegaceae</taxon>
        <taxon>Vasconcelosia</taxon>
        <taxon>Vasconcelosia minhoensis</taxon>
    </lineage>
</organism>
<protein>
    <submittedName>
        <fullName evidence="4">ABC transporter substrate-binding protein</fullName>
    </submittedName>
</protein>
<dbReference type="AlphaFoldDB" id="A0A8J7DM37"/>
<feature type="compositionally biased region" description="Basic and acidic residues" evidence="1">
    <location>
        <begin position="362"/>
        <end position="377"/>
    </location>
</feature>
<keyword evidence="2" id="KW-0732">Signal</keyword>
<dbReference type="EMBL" id="JADEXG010000001">
    <property type="protein sequence ID" value="MBE9075875.1"/>
    <property type="molecule type" value="Genomic_DNA"/>
</dbReference>
<gene>
    <name evidence="4" type="ORF">IQ241_00930</name>
</gene>
<dbReference type="RefSeq" id="WP_193904522.1">
    <property type="nucleotide sequence ID" value="NZ_JADEXG010000001.1"/>
</dbReference>
<dbReference type="SUPFAM" id="SSF53850">
    <property type="entry name" value="Periplasmic binding protein-like II"/>
    <property type="match status" value="1"/>
</dbReference>